<reference evidence="1 2" key="1">
    <citation type="submission" date="2020-07" db="EMBL/GenBank/DDBJ databases">
        <title>Genomic Encyclopedia of Type Strains, Phase IV (KMG-IV): sequencing the most valuable type-strain genomes for metagenomic binning, comparative biology and taxonomic classification.</title>
        <authorList>
            <person name="Goeker M."/>
        </authorList>
    </citation>
    <scope>NUCLEOTIDE SEQUENCE [LARGE SCALE GENOMIC DNA]</scope>
    <source>
        <strain evidence="1 2">DSM 17721</strain>
    </source>
</reference>
<evidence type="ECO:0000313" key="1">
    <source>
        <dbReference type="EMBL" id="MBA2880688.1"/>
    </source>
</evidence>
<dbReference type="Proteomes" id="UP000525298">
    <property type="component" value="Unassembled WGS sequence"/>
</dbReference>
<comment type="caution">
    <text evidence="1">The sequence shown here is derived from an EMBL/GenBank/DDBJ whole genome shotgun (WGS) entry which is preliminary data.</text>
</comment>
<organism evidence="1 2">
    <name type="scientific">Desulfosalsimonas propionicica</name>
    <dbReference type="NCBI Taxonomy" id="332175"/>
    <lineage>
        <taxon>Bacteria</taxon>
        <taxon>Pseudomonadati</taxon>
        <taxon>Thermodesulfobacteriota</taxon>
        <taxon>Desulfobacteria</taxon>
        <taxon>Desulfobacterales</taxon>
        <taxon>Desulfosalsimonadaceae</taxon>
        <taxon>Desulfosalsimonas</taxon>
    </lineage>
</organism>
<keyword evidence="2" id="KW-1185">Reference proteome</keyword>
<proteinExistence type="predicted"/>
<dbReference type="RefSeq" id="WP_181550349.1">
    <property type="nucleotide sequence ID" value="NZ_JACDUS010000002.1"/>
</dbReference>
<dbReference type="AlphaFoldDB" id="A0A7W0C7Q3"/>
<sequence length="288" mass="31546">MLKKSKKRLAWMCYITVLAAVFLYLLFPAGAVKKYLEHQVWKASDNAVSLEIASVRPGFPPCLVIDEATLIYREMDALETGRTIVSPAYRKLPGIFDALDFTIRLGEGRALGWVAMEDARGSGADKSFHLRLENADLESIVLIRSMSGHRVSGSLDGTIEFTGGIPGQAGSGTIELAASQCTVALQEAIYGIKQLTFQSIETNLEIEDQQVNIRQIELKGNQFSGDGTGRILIRQPFENSRIQISATVRPHPALARAMEGLLPEQFTGGGDISLRIAGSLKQPSWQIR</sequence>
<name>A0A7W0C7Q3_9BACT</name>
<accession>A0A7W0C7Q3</accession>
<protein>
    <submittedName>
        <fullName evidence="1">Type II secretion system protein N</fullName>
    </submittedName>
</protein>
<dbReference type="InterPro" id="IPR030925">
    <property type="entry name" value="T2SS_GspN_Lepto"/>
</dbReference>
<dbReference type="EMBL" id="JACDUS010000002">
    <property type="protein sequence ID" value="MBA2880688.1"/>
    <property type="molecule type" value="Genomic_DNA"/>
</dbReference>
<gene>
    <name evidence="1" type="ORF">HNR65_001006</name>
</gene>
<dbReference type="NCBIfam" id="TIGR04411">
    <property type="entry name" value="T2SS_GspN_Lepto"/>
    <property type="match status" value="1"/>
</dbReference>
<evidence type="ECO:0000313" key="2">
    <source>
        <dbReference type="Proteomes" id="UP000525298"/>
    </source>
</evidence>